<dbReference type="Pfam" id="PF13401">
    <property type="entry name" value="AAA_22"/>
    <property type="match status" value="1"/>
</dbReference>
<keyword evidence="2" id="KW-0547">Nucleotide-binding</keyword>
<organism evidence="2 3">
    <name type="scientific">Loktanella gaetbuli</name>
    <dbReference type="NCBI Taxonomy" id="2881335"/>
    <lineage>
        <taxon>Bacteria</taxon>
        <taxon>Pseudomonadati</taxon>
        <taxon>Pseudomonadota</taxon>
        <taxon>Alphaproteobacteria</taxon>
        <taxon>Rhodobacterales</taxon>
        <taxon>Roseobacteraceae</taxon>
        <taxon>Loktanella</taxon>
    </lineage>
</organism>
<dbReference type="GO" id="GO:0005524">
    <property type="term" value="F:ATP binding"/>
    <property type="evidence" value="ECO:0007669"/>
    <property type="project" value="UniProtKB-KW"/>
</dbReference>
<dbReference type="InterPro" id="IPR027417">
    <property type="entry name" value="P-loop_NTPase"/>
</dbReference>
<evidence type="ECO:0000259" key="1">
    <source>
        <dbReference type="Pfam" id="PF13401"/>
    </source>
</evidence>
<feature type="domain" description="ORC1/DEAH AAA+ ATPase" evidence="1">
    <location>
        <begin position="34"/>
        <end position="145"/>
    </location>
</feature>
<comment type="caution">
    <text evidence="2">The sequence shown here is derived from an EMBL/GenBank/DDBJ whole genome shotgun (WGS) entry which is preliminary data.</text>
</comment>
<dbReference type="SUPFAM" id="SSF52540">
    <property type="entry name" value="P-loop containing nucleoside triphosphate hydrolases"/>
    <property type="match status" value="1"/>
</dbReference>
<protein>
    <submittedName>
        <fullName evidence="2">ATP-binding protein</fullName>
    </submittedName>
</protein>
<dbReference type="InterPro" id="IPR049945">
    <property type="entry name" value="AAA_22"/>
</dbReference>
<accession>A0ABS8BS68</accession>
<keyword evidence="3" id="KW-1185">Reference proteome</keyword>
<dbReference type="RefSeq" id="WP_226747484.1">
    <property type="nucleotide sequence ID" value="NZ_JAJATZ010000002.1"/>
</dbReference>
<dbReference type="EMBL" id="JAJATZ010000002">
    <property type="protein sequence ID" value="MCB5198570.1"/>
    <property type="molecule type" value="Genomic_DNA"/>
</dbReference>
<proteinExistence type="predicted"/>
<reference evidence="2" key="1">
    <citation type="submission" date="2021-10" db="EMBL/GenBank/DDBJ databases">
        <title>Loktanella gaetbuli sp. nov., isolated from a tidal flat.</title>
        <authorList>
            <person name="Park S."/>
            <person name="Yoon J.-H."/>
        </authorList>
    </citation>
    <scope>NUCLEOTIDE SEQUENCE</scope>
    <source>
        <strain evidence="2">TSTF-M6</strain>
    </source>
</reference>
<keyword evidence="2" id="KW-0067">ATP-binding</keyword>
<name>A0ABS8BS68_9RHOB</name>
<sequence length="251" mass="28019">MQDATQNSVAPLRNVAALVALIDRIQNRSPNLPGMGTFYGPSGFGKTTAGIYATNKFHAVTVQVKSVWTKKKLCEAILAELAVPAAKTIGDMLDQISAHLAMTDRPLIIDEADHLVQRRMIEIVRDIYEGSQAPVILIGEELLPQKLREWERVHGRILDWVAAEPGDMSDVNHLARIYAPGIELTQPLRKKLLEASMSSIRRICVNLDRVREFAQVEGLQTVDVNDWGRKQFFTGIAPEIRKFGDLERGAR</sequence>
<evidence type="ECO:0000313" key="3">
    <source>
        <dbReference type="Proteomes" id="UP001138961"/>
    </source>
</evidence>
<evidence type="ECO:0000313" key="2">
    <source>
        <dbReference type="EMBL" id="MCB5198570.1"/>
    </source>
</evidence>
<dbReference type="Gene3D" id="3.40.50.300">
    <property type="entry name" value="P-loop containing nucleotide triphosphate hydrolases"/>
    <property type="match status" value="1"/>
</dbReference>
<gene>
    <name evidence="2" type="ORF">LGQ03_04905</name>
</gene>
<dbReference type="Proteomes" id="UP001138961">
    <property type="component" value="Unassembled WGS sequence"/>
</dbReference>